<evidence type="ECO:0000313" key="2">
    <source>
        <dbReference type="EMBL" id="TBU57414.1"/>
    </source>
</evidence>
<accession>A0A4Q9PSU1</accession>
<feature type="domain" description="DUF6533" evidence="1">
    <location>
        <begin position="1"/>
        <end position="40"/>
    </location>
</feature>
<dbReference type="InterPro" id="IPR045340">
    <property type="entry name" value="DUF6533"/>
</dbReference>
<evidence type="ECO:0000313" key="3">
    <source>
        <dbReference type="Proteomes" id="UP000292082"/>
    </source>
</evidence>
<dbReference type="EMBL" id="ML145137">
    <property type="protein sequence ID" value="TBU57414.1"/>
    <property type="molecule type" value="Genomic_DNA"/>
</dbReference>
<dbReference type="AlphaFoldDB" id="A0A4Q9PSU1"/>
<sequence>LALFVYDFLITFGDEVNLFWLPRRLNGPSILFFLNRYLALTVQLYGFTPKPASHEVYFRYSVNAWYTAFAVIASLQIIPWAAFSALRSYALCPSPHRMAISTAVFALFSVPFVVNMIVRTLIHILHYWQPYNRVSIERAT</sequence>
<proteinExistence type="predicted"/>
<reference evidence="2 3" key="1">
    <citation type="submission" date="2019-01" db="EMBL/GenBank/DDBJ databases">
        <title>Draft genome sequences of three monokaryotic isolates of the white-rot basidiomycete fungus Dichomitus squalens.</title>
        <authorList>
            <consortium name="DOE Joint Genome Institute"/>
            <person name="Lopez S.C."/>
            <person name="Andreopoulos B."/>
            <person name="Pangilinan J."/>
            <person name="Lipzen A."/>
            <person name="Riley R."/>
            <person name="Ahrendt S."/>
            <person name="Ng V."/>
            <person name="Barry K."/>
            <person name="Daum C."/>
            <person name="Grigoriev I.V."/>
            <person name="Hilden K.S."/>
            <person name="Makela M.R."/>
            <person name="de Vries R.P."/>
        </authorList>
    </citation>
    <scope>NUCLEOTIDE SEQUENCE [LARGE SCALE GENOMIC DNA]</scope>
    <source>
        <strain evidence="2 3">CBS 464.89</strain>
    </source>
</reference>
<feature type="non-terminal residue" evidence="2">
    <location>
        <position position="1"/>
    </location>
</feature>
<organism evidence="2 3">
    <name type="scientific">Dichomitus squalens</name>
    <dbReference type="NCBI Taxonomy" id="114155"/>
    <lineage>
        <taxon>Eukaryota</taxon>
        <taxon>Fungi</taxon>
        <taxon>Dikarya</taxon>
        <taxon>Basidiomycota</taxon>
        <taxon>Agaricomycotina</taxon>
        <taxon>Agaricomycetes</taxon>
        <taxon>Polyporales</taxon>
        <taxon>Polyporaceae</taxon>
        <taxon>Dichomitus</taxon>
    </lineage>
</organism>
<protein>
    <recommendedName>
        <fullName evidence="1">DUF6533 domain-containing protein</fullName>
    </recommendedName>
</protein>
<dbReference type="Proteomes" id="UP000292082">
    <property type="component" value="Unassembled WGS sequence"/>
</dbReference>
<keyword evidence="3" id="KW-1185">Reference proteome</keyword>
<name>A0A4Q9PSU1_9APHY</name>
<dbReference type="Pfam" id="PF20151">
    <property type="entry name" value="DUF6533"/>
    <property type="match status" value="1"/>
</dbReference>
<gene>
    <name evidence="2" type="ORF">BD310DRAFT_821513</name>
</gene>
<evidence type="ECO:0000259" key="1">
    <source>
        <dbReference type="Pfam" id="PF20151"/>
    </source>
</evidence>